<evidence type="ECO:0000256" key="4">
    <source>
        <dbReference type="ARBA" id="ARBA00023212"/>
    </source>
</evidence>
<comment type="caution">
    <text evidence="7">Lacks conserved residue(s) required for the propagation of feature annotation.</text>
</comment>
<dbReference type="GO" id="GO:0005879">
    <property type="term" value="C:axonemal microtubule"/>
    <property type="evidence" value="ECO:0007669"/>
    <property type="project" value="TreeGrafter"/>
</dbReference>
<dbReference type="PANTHER" id="PTHR43109">
    <property type="entry name" value="NUCLEOSIDE DIPHOSPHATE KINASE 7"/>
    <property type="match status" value="1"/>
</dbReference>
<evidence type="ECO:0000256" key="1">
    <source>
        <dbReference type="ARBA" id="ARBA00004138"/>
    </source>
</evidence>
<dbReference type="Proteomes" id="UP000785679">
    <property type="component" value="Unassembled WGS sequence"/>
</dbReference>
<dbReference type="FunFam" id="3.30.70.141:FF:000004">
    <property type="entry name" value="Nucleoside diphosphate kinase 7"/>
    <property type="match status" value="1"/>
</dbReference>
<comment type="caution">
    <text evidence="11">The sequence shown here is derived from an EMBL/GenBank/DDBJ whole genome shotgun (WGS) entry which is preliminary data.</text>
</comment>
<reference evidence="11" key="1">
    <citation type="submission" date="2019-06" db="EMBL/GenBank/DDBJ databases">
        <authorList>
            <person name="Zheng W."/>
        </authorList>
    </citation>
    <scope>NUCLEOTIDE SEQUENCE</scope>
    <source>
        <strain evidence="11">QDHG01</strain>
    </source>
</reference>
<evidence type="ECO:0000256" key="2">
    <source>
        <dbReference type="ARBA" id="ARBA00004245"/>
    </source>
</evidence>
<dbReference type="AlphaFoldDB" id="A0A8J8P5U3"/>
<evidence type="ECO:0000256" key="3">
    <source>
        <dbReference type="ARBA" id="ARBA00022490"/>
    </source>
</evidence>
<evidence type="ECO:0000313" key="11">
    <source>
        <dbReference type="EMBL" id="TNV87642.1"/>
    </source>
</evidence>
<evidence type="ECO:0000256" key="5">
    <source>
        <dbReference type="ARBA" id="ARBA00023273"/>
    </source>
</evidence>
<keyword evidence="4" id="KW-0206">Cytoskeleton</keyword>
<keyword evidence="12" id="KW-1185">Reference proteome</keyword>
<dbReference type="GO" id="GO:0004550">
    <property type="term" value="F:nucleoside diphosphate kinase activity"/>
    <property type="evidence" value="ECO:0007669"/>
    <property type="project" value="UniProtKB-EC"/>
</dbReference>
<dbReference type="GO" id="GO:0006241">
    <property type="term" value="P:CTP biosynthetic process"/>
    <property type="evidence" value="ECO:0007669"/>
    <property type="project" value="InterPro"/>
</dbReference>
<dbReference type="GO" id="GO:0006228">
    <property type="term" value="P:UTP biosynthetic process"/>
    <property type="evidence" value="ECO:0007669"/>
    <property type="project" value="InterPro"/>
</dbReference>
<evidence type="ECO:0000259" key="10">
    <source>
        <dbReference type="PROSITE" id="PS51336"/>
    </source>
</evidence>
<dbReference type="OrthoDB" id="270127at2759"/>
<dbReference type="Gene3D" id="3.30.70.141">
    <property type="entry name" value="Nucleoside diphosphate kinase-like domain"/>
    <property type="match status" value="2"/>
</dbReference>
<gene>
    <name evidence="11" type="ORF">FGO68_gene8916</name>
</gene>
<organism evidence="11 12">
    <name type="scientific">Halteria grandinella</name>
    <dbReference type="NCBI Taxonomy" id="5974"/>
    <lineage>
        <taxon>Eukaryota</taxon>
        <taxon>Sar</taxon>
        <taxon>Alveolata</taxon>
        <taxon>Ciliophora</taxon>
        <taxon>Intramacronucleata</taxon>
        <taxon>Spirotrichea</taxon>
        <taxon>Stichotrichia</taxon>
        <taxon>Sporadotrichida</taxon>
        <taxon>Halteriidae</taxon>
        <taxon>Halteria</taxon>
    </lineage>
</organism>
<dbReference type="PRINTS" id="PR01243">
    <property type="entry name" value="NUCDPKINASE"/>
</dbReference>
<dbReference type="InterPro" id="IPR034907">
    <property type="entry name" value="NDK-like_dom"/>
</dbReference>
<proteinExistence type="inferred from homology"/>
<dbReference type="EMBL" id="RRYP01000300">
    <property type="protein sequence ID" value="TNV87642.1"/>
    <property type="molecule type" value="Genomic_DNA"/>
</dbReference>
<dbReference type="InterPro" id="IPR011410">
    <property type="entry name" value="NDPK7"/>
</dbReference>
<keyword evidence="5" id="KW-0966">Cell projection</keyword>
<keyword evidence="9" id="KW-0418">Kinase</keyword>
<dbReference type="InterPro" id="IPR001564">
    <property type="entry name" value="Nucleoside_diP_kinase"/>
</dbReference>
<dbReference type="PIRSF" id="PIRSF036503">
    <property type="entry name" value="NDK7"/>
    <property type="match status" value="1"/>
</dbReference>
<evidence type="ECO:0000256" key="6">
    <source>
        <dbReference type="PIRSR" id="PIRSR036503-50"/>
    </source>
</evidence>
<dbReference type="SMART" id="SM00562">
    <property type="entry name" value="NDK"/>
    <property type="match status" value="2"/>
</dbReference>
<keyword evidence="9" id="KW-0547">Nucleotide-binding</keyword>
<dbReference type="Pfam" id="PF00334">
    <property type="entry name" value="NDK"/>
    <property type="match status" value="2"/>
</dbReference>
<feature type="active site" description="Pros-phosphohistidine intermediate" evidence="6">
    <location>
        <position position="208"/>
    </location>
</feature>
<dbReference type="InterPro" id="IPR006602">
    <property type="entry name" value="DM10_dom"/>
</dbReference>
<comment type="similarity">
    <text evidence="7 8">Belongs to the NDK family.</text>
</comment>
<comment type="subcellular location">
    <subcellularLocation>
        <location evidence="1">Cell projection</location>
        <location evidence="1">Cilium</location>
    </subcellularLocation>
    <subcellularLocation>
        <location evidence="2">Cytoplasm</location>
        <location evidence="2">Cytoskeleton</location>
    </subcellularLocation>
</comment>
<dbReference type="GO" id="GO:0005524">
    <property type="term" value="F:ATP binding"/>
    <property type="evidence" value="ECO:0007669"/>
    <property type="project" value="UniProtKB-KW"/>
</dbReference>
<dbReference type="CDD" id="cd04412">
    <property type="entry name" value="NDPk7B"/>
    <property type="match status" value="1"/>
</dbReference>
<accession>A0A8J8P5U3</accession>
<dbReference type="InterPro" id="IPR023005">
    <property type="entry name" value="Nucleoside_diP_kinase_AS"/>
</dbReference>
<comment type="catalytic activity">
    <reaction evidence="9">
        <text>a 2'-deoxyribonucleoside 5'-diphosphate + ATP = a 2'-deoxyribonucleoside 5'-triphosphate + ADP</text>
        <dbReference type="Rhea" id="RHEA:44640"/>
        <dbReference type="ChEBI" id="CHEBI:30616"/>
        <dbReference type="ChEBI" id="CHEBI:61560"/>
        <dbReference type="ChEBI" id="CHEBI:73316"/>
        <dbReference type="ChEBI" id="CHEBI:456216"/>
        <dbReference type="EC" id="2.7.4.6"/>
    </reaction>
</comment>
<evidence type="ECO:0000256" key="9">
    <source>
        <dbReference type="RuleBase" id="RU004013"/>
    </source>
</evidence>
<dbReference type="EC" id="2.7.4.6" evidence="9"/>
<dbReference type="Pfam" id="PF25364">
    <property type="entry name" value="PH_NDK7_N"/>
    <property type="match status" value="1"/>
</dbReference>
<dbReference type="PROSITE" id="PS00469">
    <property type="entry name" value="NDPK"/>
    <property type="match status" value="1"/>
</dbReference>
<name>A0A8J8P5U3_HALGN</name>
<dbReference type="InterPro" id="IPR036850">
    <property type="entry name" value="NDK-like_dom_sf"/>
</dbReference>
<evidence type="ECO:0000313" key="12">
    <source>
        <dbReference type="Proteomes" id="UP000785679"/>
    </source>
</evidence>
<dbReference type="InterPro" id="IPR037993">
    <property type="entry name" value="NDPk7B"/>
</dbReference>
<dbReference type="InterPro" id="IPR057579">
    <property type="entry name" value="DM10_NDK7"/>
</dbReference>
<keyword evidence="9" id="KW-0808">Transferase</keyword>
<keyword evidence="3" id="KW-0963">Cytoplasm</keyword>
<evidence type="ECO:0000256" key="7">
    <source>
        <dbReference type="PROSITE-ProRule" id="PRU00706"/>
    </source>
</evidence>
<dbReference type="Gene3D" id="2.30.29.170">
    <property type="match status" value="1"/>
</dbReference>
<dbReference type="SUPFAM" id="SSF54919">
    <property type="entry name" value="Nucleoside diphosphate kinase, NDK"/>
    <property type="match status" value="2"/>
</dbReference>
<feature type="domain" description="DM10" evidence="10">
    <location>
        <begin position="3"/>
        <end position="91"/>
    </location>
</feature>
<dbReference type="PROSITE" id="PS51336">
    <property type="entry name" value="DM10"/>
    <property type="match status" value="1"/>
</dbReference>
<keyword evidence="9" id="KW-0067">ATP-binding</keyword>
<protein>
    <recommendedName>
        <fullName evidence="9">Nucleoside diphosphate kinase</fullName>
        <ecNumber evidence="9">2.7.4.6</ecNumber>
    </recommendedName>
</protein>
<sequence>MTSEDRYVFIADWYDQQSSLMRKFYLSYYPHDQTIDIFDIKNKRMFLKRMKYPSITEEELFVGATITVFSRQYKLTEYGDDFTKKAFDQQYHLEKTFAMVKPDQYVNMGKIIQVIEQAGFRLSNLRMNKLSTPEVQEFYTPSRGPYLGQDLLQYMSSDMVMGLELVRESAISVLQQIIGPSNTMLAKQTQPNTIRGTFGKDVLRNAIHGSDSVESYKREQAFYFASARKTTAMLNNCTCCIIKPHAIHSKQVGRIIDMILQEGFEISAMEMFYIDKPTAEEFFEVYKGVFPEYSMLIEHVSTGGPVIVMEIRQEDAVTSFRKFCGPHDPDLARSMNPNSLRAQFGVDRVRNAVHCTDLVEDGVLECEYFFSILQHVK</sequence>
<evidence type="ECO:0000256" key="8">
    <source>
        <dbReference type="RuleBase" id="RU004011"/>
    </source>
</evidence>
<dbReference type="GO" id="GO:0006183">
    <property type="term" value="P:GTP biosynthetic process"/>
    <property type="evidence" value="ECO:0007669"/>
    <property type="project" value="InterPro"/>
</dbReference>
<dbReference type="SMART" id="SM00676">
    <property type="entry name" value="DM10"/>
    <property type="match status" value="1"/>
</dbReference>
<dbReference type="PROSITE" id="PS51374">
    <property type="entry name" value="NDPK_LIKE"/>
    <property type="match status" value="2"/>
</dbReference>
<dbReference type="PANTHER" id="PTHR43109:SF2">
    <property type="entry name" value="NUCLEOSIDE DIPHOSPHATE KINASE 7"/>
    <property type="match status" value="1"/>
</dbReference>